<feature type="transmembrane region" description="Helical" evidence="9">
    <location>
        <begin position="6"/>
        <end position="32"/>
    </location>
</feature>
<dbReference type="Pfam" id="PF03943">
    <property type="entry name" value="TAP_C"/>
    <property type="match status" value="1"/>
</dbReference>
<comment type="subcellular location">
    <subcellularLocation>
        <location evidence="1">Nucleus</location>
    </subcellularLocation>
</comment>
<keyword evidence="7" id="KW-0539">Nucleus</keyword>
<dbReference type="CDD" id="cd14342">
    <property type="entry name" value="UBA_TAP-C"/>
    <property type="match status" value="1"/>
</dbReference>
<evidence type="ECO:0000256" key="3">
    <source>
        <dbReference type="ARBA" id="ARBA00022448"/>
    </source>
</evidence>
<dbReference type="InterPro" id="IPR035979">
    <property type="entry name" value="RBD_domain_sf"/>
</dbReference>
<dbReference type="InterPro" id="IPR030217">
    <property type="entry name" value="NXF_fam"/>
</dbReference>
<evidence type="ECO:0000256" key="4">
    <source>
        <dbReference type="ARBA" id="ARBA00022614"/>
    </source>
</evidence>
<dbReference type="InterPro" id="IPR005637">
    <property type="entry name" value="TAP_C_dom"/>
</dbReference>
<dbReference type="InterPro" id="IPR001611">
    <property type="entry name" value="Leu-rich_rpt"/>
</dbReference>
<dbReference type="SUPFAM" id="SSF46934">
    <property type="entry name" value="UBA-like"/>
    <property type="match status" value="1"/>
</dbReference>
<evidence type="ECO:0000259" key="10">
    <source>
        <dbReference type="PROSITE" id="PS50177"/>
    </source>
</evidence>
<sequence>NASKPMRYFIIISCCFIIFLLLIIIPFIEGVLRSRSFEKRKKQRQKCLQCKLLGSGYLQKIDEEDEKNVDCCYICYPTIPSCKHQEMPINEINISQFKIMARRTDVKSQGRNRFAQFDADITSAYDDDDNYDSFQLHSNRYGSKNKGSQNISKGHDNRKFQKDSYAKSGRIVSKQIMHCVVVKGCHQCTPDEIITEIQGFTTAFLPYLPSKTEKGDIQFYVKDAEIATSLHQLSRRVKNPKTNLNMMIMTSKSLCSWNKLPNGHKEIIESVCKSRISDDRKSLDLSNFSSDPYFKSKGIMVSLQRTEVMIAVIDFVFEACQEIINLSLKSTGLKRLDVVASMVHAAPMIKVLDLSCNMIDKISELNRIRSWKLEGLFLENTGAANAFTVAADYSRSVQEYFPYLTNLDGIQLSPLENSSTFENEASVAVKPGFCPSPEIKTVLEMFISQYFDIFDGPDGRTNRKQLAEAYDENAMFSLVCDVIDDGNHNSVLKNRAKLREPEYKIYRSISHNFKYEEKWRNFKTRTYGKGNLEVLAMLCRLPPTEHIRESFVMDVSMTTDTIVTFTLQGMLNDGETYFTSSRSISNLKYFTRSFVCLPRGGTALSIISDILTIHPIDPEGASKYEAYCMKLKNEQPSLDTSATVNDLSATLGNASTLNQSSTSSINTDDPEIRNAMVKSFMEQSGMNEVWSKRCLEDSNWNYSLAGDRFLSLKNEIPAEAFAK</sequence>
<dbReference type="Gene3D" id="3.10.450.50">
    <property type="match status" value="1"/>
</dbReference>
<dbReference type="Gene3D" id="3.30.70.330">
    <property type="match status" value="1"/>
</dbReference>
<proteinExistence type="inferred from homology"/>
<evidence type="ECO:0000256" key="1">
    <source>
        <dbReference type="ARBA" id="ARBA00004123"/>
    </source>
</evidence>
<dbReference type="InterPro" id="IPR032675">
    <property type="entry name" value="LRR_dom_sf"/>
</dbReference>
<organism evidence="12 13">
    <name type="scientific">Strongyloides stercoralis</name>
    <name type="common">Threadworm</name>
    <dbReference type="NCBI Taxonomy" id="6248"/>
    <lineage>
        <taxon>Eukaryota</taxon>
        <taxon>Metazoa</taxon>
        <taxon>Ecdysozoa</taxon>
        <taxon>Nematoda</taxon>
        <taxon>Chromadorea</taxon>
        <taxon>Rhabditida</taxon>
        <taxon>Tylenchina</taxon>
        <taxon>Panagrolaimomorpha</taxon>
        <taxon>Strongyloidoidea</taxon>
        <taxon>Strongyloididae</taxon>
        <taxon>Strongyloides</taxon>
    </lineage>
</organism>
<name>A0AAF5DFA3_STRER</name>
<dbReference type="PROSITE" id="PS50177">
    <property type="entry name" value="NTF2_DOMAIN"/>
    <property type="match status" value="1"/>
</dbReference>
<dbReference type="Proteomes" id="UP000035681">
    <property type="component" value="Unplaced"/>
</dbReference>
<dbReference type="SMART" id="SM00804">
    <property type="entry name" value="TAP_C"/>
    <property type="match status" value="1"/>
</dbReference>
<keyword evidence="12" id="KW-1185">Reference proteome</keyword>
<dbReference type="PROSITE" id="PS51281">
    <property type="entry name" value="TAP_C"/>
    <property type="match status" value="1"/>
</dbReference>
<reference evidence="13" key="1">
    <citation type="submission" date="2024-02" db="UniProtKB">
        <authorList>
            <consortium name="WormBaseParasite"/>
        </authorList>
    </citation>
    <scope>IDENTIFICATION</scope>
</reference>
<feature type="region of interest" description="Disordered" evidence="8">
    <location>
        <begin position="137"/>
        <end position="159"/>
    </location>
</feature>
<dbReference type="InterPro" id="IPR012677">
    <property type="entry name" value="Nucleotide-bd_a/b_plait_sf"/>
</dbReference>
<feature type="compositionally biased region" description="Polar residues" evidence="8">
    <location>
        <begin position="137"/>
        <end position="152"/>
    </location>
</feature>
<evidence type="ECO:0000256" key="7">
    <source>
        <dbReference type="ARBA" id="ARBA00023242"/>
    </source>
</evidence>
<dbReference type="InterPro" id="IPR002075">
    <property type="entry name" value="NTF2_dom"/>
</dbReference>
<dbReference type="WBParaSite" id="TCONS_00010677.p1">
    <property type="protein sequence ID" value="TCONS_00010677.p1"/>
    <property type="gene ID" value="XLOC_004143"/>
</dbReference>
<dbReference type="PANTHER" id="PTHR10662">
    <property type="entry name" value="NUCLEAR RNA EXPORT FACTOR"/>
    <property type="match status" value="1"/>
</dbReference>
<dbReference type="Pfam" id="PF22602">
    <property type="entry name" value="NXF_NTF2"/>
    <property type="match status" value="1"/>
</dbReference>
<dbReference type="InterPro" id="IPR032710">
    <property type="entry name" value="NTF2-like_dom_sf"/>
</dbReference>
<evidence type="ECO:0000256" key="9">
    <source>
        <dbReference type="SAM" id="Phobius"/>
    </source>
</evidence>
<feature type="domain" description="NTF2" evidence="10">
    <location>
        <begin position="442"/>
        <end position="613"/>
    </location>
</feature>
<evidence type="ECO:0000256" key="2">
    <source>
        <dbReference type="ARBA" id="ARBA00009285"/>
    </source>
</evidence>
<dbReference type="SUPFAM" id="SSF54427">
    <property type="entry name" value="NTF2-like"/>
    <property type="match status" value="1"/>
</dbReference>
<evidence type="ECO:0000313" key="12">
    <source>
        <dbReference type="Proteomes" id="UP000035681"/>
    </source>
</evidence>
<keyword evidence="9" id="KW-1133">Transmembrane helix</keyword>
<feature type="domain" description="TAP-C" evidence="11">
    <location>
        <begin position="671"/>
        <end position="723"/>
    </location>
</feature>
<dbReference type="Pfam" id="PF24048">
    <property type="entry name" value="LRR_NXF1-5"/>
    <property type="match status" value="1"/>
</dbReference>
<dbReference type="SUPFAM" id="SSF54928">
    <property type="entry name" value="RNA-binding domain, RBD"/>
    <property type="match status" value="1"/>
</dbReference>
<dbReference type="Gene3D" id="3.80.10.10">
    <property type="entry name" value="Ribonuclease Inhibitor"/>
    <property type="match status" value="1"/>
</dbReference>
<dbReference type="AlphaFoldDB" id="A0AAF5DFA3"/>
<evidence type="ECO:0000256" key="5">
    <source>
        <dbReference type="ARBA" id="ARBA00022737"/>
    </source>
</evidence>
<evidence type="ECO:0000256" key="6">
    <source>
        <dbReference type="ARBA" id="ARBA00022816"/>
    </source>
</evidence>
<dbReference type="SUPFAM" id="SSF52058">
    <property type="entry name" value="L domain-like"/>
    <property type="match status" value="1"/>
</dbReference>
<keyword evidence="9" id="KW-0472">Membrane</keyword>
<keyword evidence="3" id="KW-0813">Transport</keyword>
<evidence type="ECO:0000259" key="11">
    <source>
        <dbReference type="PROSITE" id="PS51281"/>
    </source>
</evidence>
<keyword evidence="6" id="KW-0509">mRNA transport</keyword>
<accession>A0AAF5DFA3</accession>
<keyword evidence="5" id="KW-0677">Repeat</keyword>
<evidence type="ECO:0000256" key="8">
    <source>
        <dbReference type="SAM" id="MobiDB-lite"/>
    </source>
</evidence>
<dbReference type="InterPro" id="IPR057125">
    <property type="entry name" value="NXF1/2/3/5-like_LRR"/>
</dbReference>
<comment type="similarity">
    <text evidence="2">Belongs to the NXF family.</text>
</comment>
<dbReference type="PANTHER" id="PTHR10662:SF22">
    <property type="entry name" value="NUCLEAR RNA EXPORT FACTOR 1"/>
    <property type="match status" value="1"/>
</dbReference>
<dbReference type="InterPro" id="IPR009060">
    <property type="entry name" value="UBA-like_sf"/>
</dbReference>
<dbReference type="PROSITE" id="PS51450">
    <property type="entry name" value="LRR"/>
    <property type="match status" value="1"/>
</dbReference>
<dbReference type="GO" id="GO:0005634">
    <property type="term" value="C:nucleus"/>
    <property type="evidence" value="ECO:0007669"/>
    <property type="project" value="UniProtKB-SubCell"/>
</dbReference>
<dbReference type="Gene3D" id="1.10.8.10">
    <property type="entry name" value="DNA helicase RuvA subunit, C-terminal domain"/>
    <property type="match status" value="1"/>
</dbReference>
<dbReference type="GO" id="GO:0016973">
    <property type="term" value="P:poly(A)+ mRNA export from nucleus"/>
    <property type="evidence" value="ECO:0007669"/>
    <property type="project" value="TreeGrafter"/>
</dbReference>
<dbReference type="InterPro" id="IPR018222">
    <property type="entry name" value="Nuclear_transport_factor_2_euk"/>
</dbReference>
<dbReference type="FunFam" id="1.10.8.10:FF:000018">
    <property type="entry name" value="Nuclear RNA export factor 1"/>
    <property type="match status" value="1"/>
</dbReference>
<keyword evidence="4" id="KW-0433">Leucine-rich repeat</keyword>
<keyword evidence="9" id="KW-0812">Transmembrane</keyword>
<evidence type="ECO:0000313" key="13">
    <source>
        <dbReference type="WBParaSite" id="TCONS_00010677.p1"/>
    </source>
</evidence>
<dbReference type="GO" id="GO:0003723">
    <property type="term" value="F:RNA binding"/>
    <property type="evidence" value="ECO:0007669"/>
    <property type="project" value="TreeGrafter"/>
</dbReference>
<protein>
    <submittedName>
        <fullName evidence="13">NTF2 domain-containing protein</fullName>
    </submittedName>
</protein>